<proteinExistence type="predicted"/>
<reference evidence="2" key="1">
    <citation type="submission" date="2016-10" db="EMBL/GenBank/DDBJ databases">
        <authorList>
            <person name="Varghese N."/>
            <person name="Submissions S."/>
        </authorList>
    </citation>
    <scope>NUCLEOTIDE SEQUENCE [LARGE SCALE GENOMIC DNA]</scope>
    <source>
        <strain evidence="2">CGMCC 1.9127</strain>
    </source>
</reference>
<gene>
    <name evidence="1" type="ORF">SAMN05216262_13313</name>
</gene>
<dbReference type="AlphaFoldDB" id="A0A1H7U433"/>
<organism evidence="1 2">
    <name type="scientific">Colwellia chukchiensis</name>
    <dbReference type="NCBI Taxonomy" id="641665"/>
    <lineage>
        <taxon>Bacteria</taxon>
        <taxon>Pseudomonadati</taxon>
        <taxon>Pseudomonadota</taxon>
        <taxon>Gammaproteobacteria</taxon>
        <taxon>Alteromonadales</taxon>
        <taxon>Colwelliaceae</taxon>
        <taxon>Colwellia</taxon>
    </lineage>
</organism>
<keyword evidence="2" id="KW-1185">Reference proteome</keyword>
<dbReference type="EMBL" id="FOBI01000033">
    <property type="protein sequence ID" value="SEL91830.1"/>
    <property type="molecule type" value="Genomic_DNA"/>
</dbReference>
<protein>
    <submittedName>
        <fullName evidence="1">Uncharacterized protein</fullName>
    </submittedName>
</protein>
<accession>A0A1H7U433</accession>
<name>A0A1H7U433_9GAMM</name>
<evidence type="ECO:0000313" key="2">
    <source>
        <dbReference type="Proteomes" id="UP000199297"/>
    </source>
</evidence>
<sequence length="29" mass="3722">MVLVVWELRVTLEVRRYYTKQFILLKDYF</sequence>
<dbReference type="Proteomes" id="UP000199297">
    <property type="component" value="Unassembled WGS sequence"/>
</dbReference>
<evidence type="ECO:0000313" key="1">
    <source>
        <dbReference type="EMBL" id="SEL91830.1"/>
    </source>
</evidence>